<protein>
    <submittedName>
        <fullName evidence="1">Uncharacterized protein</fullName>
    </submittedName>
</protein>
<name>A0A0E9SI18_ANGAN</name>
<evidence type="ECO:0000313" key="1">
    <source>
        <dbReference type="EMBL" id="JAH40887.1"/>
    </source>
</evidence>
<organism evidence="1">
    <name type="scientific">Anguilla anguilla</name>
    <name type="common">European freshwater eel</name>
    <name type="synonym">Muraena anguilla</name>
    <dbReference type="NCBI Taxonomy" id="7936"/>
    <lineage>
        <taxon>Eukaryota</taxon>
        <taxon>Metazoa</taxon>
        <taxon>Chordata</taxon>
        <taxon>Craniata</taxon>
        <taxon>Vertebrata</taxon>
        <taxon>Euteleostomi</taxon>
        <taxon>Actinopterygii</taxon>
        <taxon>Neopterygii</taxon>
        <taxon>Teleostei</taxon>
        <taxon>Anguilliformes</taxon>
        <taxon>Anguillidae</taxon>
        <taxon>Anguilla</taxon>
    </lineage>
</organism>
<reference evidence="1" key="1">
    <citation type="submission" date="2014-11" db="EMBL/GenBank/DDBJ databases">
        <authorList>
            <person name="Amaro Gonzalez C."/>
        </authorList>
    </citation>
    <scope>NUCLEOTIDE SEQUENCE</scope>
</reference>
<reference evidence="1" key="2">
    <citation type="journal article" date="2015" name="Fish Shellfish Immunol.">
        <title>Early steps in the European eel (Anguilla anguilla)-Vibrio vulnificus interaction in the gills: Role of the RtxA13 toxin.</title>
        <authorList>
            <person name="Callol A."/>
            <person name="Pajuelo D."/>
            <person name="Ebbesson L."/>
            <person name="Teles M."/>
            <person name="MacKenzie S."/>
            <person name="Amaro C."/>
        </authorList>
    </citation>
    <scope>NUCLEOTIDE SEQUENCE</scope>
</reference>
<sequence>MTSIIMQFNNW</sequence>
<dbReference type="EMBL" id="GBXM01067690">
    <property type="protein sequence ID" value="JAH40887.1"/>
    <property type="molecule type" value="Transcribed_RNA"/>
</dbReference>
<proteinExistence type="predicted"/>
<accession>A0A0E9SI18</accession>